<keyword evidence="3" id="KW-1185">Reference proteome</keyword>
<dbReference type="HOGENOM" id="CLU_1489811_0_0_1"/>
<protein>
    <submittedName>
        <fullName evidence="2">Uncharacterized protein</fullName>
    </submittedName>
</protein>
<proteinExistence type="predicted"/>
<gene>
    <name evidence="2" type="ORF">O9G_001555</name>
</gene>
<accession>A0A075B4Y4</accession>
<name>A0A075B4Y4_ROZAC</name>
<dbReference type="Proteomes" id="UP000030755">
    <property type="component" value="Unassembled WGS sequence"/>
</dbReference>
<evidence type="ECO:0000313" key="3">
    <source>
        <dbReference type="Proteomes" id="UP000030755"/>
    </source>
</evidence>
<feature type="compositionally biased region" description="Basic residues" evidence="1">
    <location>
        <begin position="172"/>
        <end position="181"/>
    </location>
</feature>
<dbReference type="EMBL" id="KE560523">
    <property type="protein sequence ID" value="EPZ36571.1"/>
    <property type="molecule type" value="Genomic_DNA"/>
</dbReference>
<dbReference type="AlphaFoldDB" id="A0A075B4Y4"/>
<sequence>MAVDDYTKKRQIIISTPQAGWIYKVGLTFVLSTKSFLCKPVCEFESTTKQKKAEDDLIELEQPINNNEIINNKSFKEMLEIPIKTNSVQPKFKNSNNASIEIVDLVSDTELEDDDFFQEIPTSYIHVHIAQTIQTELLKRGQKFKRYSQIKSYVPPLTPVRNSLFPRSNQSSHRRSFHSVR</sequence>
<evidence type="ECO:0000313" key="2">
    <source>
        <dbReference type="EMBL" id="EPZ36571.1"/>
    </source>
</evidence>
<evidence type="ECO:0000256" key="1">
    <source>
        <dbReference type="SAM" id="MobiDB-lite"/>
    </source>
</evidence>
<reference evidence="2 3" key="1">
    <citation type="journal article" date="2013" name="Curr. Biol.">
        <title>Shared signatures of parasitism and phylogenomics unite Cryptomycota and microsporidia.</title>
        <authorList>
            <person name="James T.Y."/>
            <person name="Pelin A."/>
            <person name="Bonen L."/>
            <person name="Ahrendt S."/>
            <person name="Sain D."/>
            <person name="Corradi N."/>
            <person name="Stajich J.E."/>
        </authorList>
    </citation>
    <scope>NUCLEOTIDE SEQUENCE [LARGE SCALE GENOMIC DNA]</scope>
    <source>
        <strain evidence="2 3">CSF55</strain>
    </source>
</reference>
<feature type="region of interest" description="Disordered" evidence="1">
    <location>
        <begin position="161"/>
        <end position="181"/>
    </location>
</feature>
<organism evidence="2 3">
    <name type="scientific">Rozella allomycis (strain CSF55)</name>
    <dbReference type="NCBI Taxonomy" id="988480"/>
    <lineage>
        <taxon>Eukaryota</taxon>
        <taxon>Fungi</taxon>
        <taxon>Fungi incertae sedis</taxon>
        <taxon>Cryptomycota</taxon>
        <taxon>Cryptomycota incertae sedis</taxon>
        <taxon>Rozella</taxon>
    </lineage>
</organism>